<gene>
    <name evidence="2" type="ORF">C0Q70_10844</name>
</gene>
<dbReference type="AlphaFoldDB" id="A0A2T7P4A7"/>
<feature type="region of interest" description="Disordered" evidence="1">
    <location>
        <begin position="1"/>
        <end position="63"/>
    </location>
</feature>
<keyword evidence="3" id="KW-1185">Reference proteome</keyword>
<accession>A0A2T7P4A7</accession>
<evidence type="ECO:0000256" key="1">
    <source>
        <dbReference type="SAM" id="MobiDB-lite"/>
    </source>
</evidence>
<protein>
    <submittedName>
        <fullName evidence="2">Uncharacterized protein</fullName>
    </submittedName>
</protein>
<name>A0A2T7P4A7_POMCA</name>
<dbReference type="EMBL" id="PZQS01000006">
    <property type="protein sequence ID" value="PVD28257.1"/>
    <property type="molecule type" value="Genomic_DNA"/>
</dbReference>
<dbReference type="OrthoDB" id="6250723at2759"/>
<dbReference type="Proteomes" id="UP000245119">
    <property type="component" value="Linkage Group LG6"/>
</dbReference>
<comment type="caution">
    <text evidence="2">The sequence shown here is derived from an EMBL/GenBank/DDBJ whole genome shotgun (WGS) entry which is preliminary data.</text>
</comment>
<reference evidence="2 3" key="1">
    <citation type="submission" date="2018-04" db="EMBL/GenBank/DDBJ databases">
        <title>The genome of golden apple snail Pomacea canaliculata provides insight into stress tolerance and invasive adaptation.</title>
        <authorList>
            <person name="Liu C."/>
            <person name="Liu B."/>
            <person name="Ren Y."/>
            <person name="Zhang Y."/>
            <person name="Wang H."/>
            <person name="Li S."/>
            <person name="Jiang F."/>
            <person name="Yin L."/>
            <person name="Zhang G."/>
            <person name="Qian W."/>
            <person name="Fan W."/>
        </authorList>
    </citation>
    <scope>NUCLEOTIDE SEQUENCE [LARGE SCALE GENOMIC DNA]</scope>
    <source>
        <strain evidence="2">SZHN2017</strain>
        <tissue evidence="2">Muscle</tissue>
    </source>
</reference>
<sequence>MEGKEQEAESQDTDVGKTGGDPVPLPPGGVSPPFSSGPEKMVKDSKATPAGRPLSIRIKEEPNDDIKTKGPIIVATMSSPSSSKCLFVLESVVIFLIDTAM</sequence>
<organism evidence="2 3">
    <name type="scientific">Pomacea canaliculata</name>
    <name type="common">Golden apple snail</name>
    <dbReference type="NCBI Taxonomy" id="400727"/>
    <lineage>
        <taxon>Eukaryota</taxon>
        <taxon>Metazoa</taxon>
        <taxon>Spiralia</taxon>
        <taxon>Lophotrochozoa</taxon>
        <taxon>Mollusca</taxon>
        <taxon>Gastropoda</taxon>
        <taxon>Caenogastropoda</taxon>
        <taxon>Architaenioglossa</taxon>
        <taxon>Ampullarioidea</taxon>
        <taxon>Ampullariidae</taxon>
        <taxon>Pomacea</taxon>
    </lineage>
</organism>
<proteinExistence type="predicted"/>
<evidence type="ECO:0000313" key="3">
    <source>
        <dbReference type="Proteomes" id="UP000245119"/>
    </source>
</evidence>
<evidence type="ECO:0000313" key="2">
    <source>
        <dbReference type="EMBL" id="PVD28257.1"/>
    </source>
</evidence>